<feature type="compositionally biased region" description="Polar residues" evidence="1">
    <location>
        <begin position="762"/>
        <end position="774"/>
    </location>
</feature>
<sequence length="902" mass="96099">MPADSVLAEQIPASQPAVPRRGAGAMRTGQPHTYDAAGLEASTRQTGASNDSSPSSPFPSGTKVKNDSFGSATVYRHRQTNNVERSSDNRKIAIVPLKVDTPGPARGDETAQYIPSVPNATTTTLPPPLAGRRELLVGAQLAASGPALVAPADTTNLVRLQDVPSSPSSSASLSPTTPKFPHSPSSSSEQEKSRTRRSIAHPRSPRDVGIVGTLTRRELPPQDLTTVQDPASDYQPPIFQTPSSRSSSPDTSSVDTTSPESNPRLRTASSGEAHPHSAHSLNTSLPRPQLVDPPEQGQASPVAASSVSTAPSSYVHYQPGVHSKAGPLPPPPRAMFDIDFNAPPPPRPPRLRSPSPLNSQKAPGGGTPPSVTVRLAAKPSTASIHQIHISATPPLSTQSSSSEESDYSPDSEPGPTCPVRHAREGAFPPSTILATPAERNHSLPDKSIRLVPEVPSKDQLPDPPTDILDSTPAITVQPAKDAPSPSTARSPELRRESSWISNSNDSSHISSESSRHAFEDARPQEGGSYSSTRDSATEDSPSEPKRKGGILTNLKRYSSLPRPPSMRSQRLSIFTRTPPPPKPRIRARSPDAMRCKDILNKRSALERATAYAHKINELSMYDCGLGDWVTSTKEKGSSKTRLVPISPSQSPDSDLDPRPRHTSRASISSEMTFPLRADAYIATDLSQRDIDTVPSPNVPPPALPYPALAGVSSTVNSRHSATTMGAQLSHATSLSMGSKVTGAFFSHLGRSSSTRKDVSKPAQPTRSTKQSLTAPNPRPVQIISAPSVPGGPRALPGRVQRSQTLMLSSSPPNSGNASASLPMRRRSNTLKRPSFFGRSPNPSPEVDVPTSTDFTRQVDRLADLLPHADKDVLAGYLNRAGQDILAIGQYLEDERNGTVRRH</sequence>
<evidence type="ECO:0000313" key="3">
    <source>
        <dbReference type="Proteomes" id="UP000759537"/>
    </source>
</evidence>
<dbReference type="EMBL" id="WHVB01000003">
    <property type="protein sequence ID" value="KAF8484488.1"/>
    <property type="molecule type" value="Genomic_DNA"/>
</dbReference>
<feature type="region of interest" description="Disordered" evidence="1">
    <location>
        <begin position="750"/>
        <end position="851"/>
    </location>
</feature>
<dbReference type="Proteomes" id="UP000759537">
    <property type="component" value="Unassembled WGS sequence"/>
</dbReference>
<feature type="compositionally biased region" description="Low complexity" evidence="1">
    <location>
        <begin position="498"/>
        <end position="512"/>
    </location>
</feature>
<accession>A0A9P5TCF4</accession>
<gene>
    <name evidence="2" type="ORF">DFH94DRAFT_234896</name>
</gene>
<feature type="compositionally biased region" description="Basic and acidic residues" evidence="1">
    <location>
        <begin position="513"/>
        <end position="523"/>
    </location>
</feature>
<evidence type="ECO:0000256" key="1">
    <source>
        <dbReference type="SAM" id="MobiDB-lite"/>
    </source>
</evidence>
<feature type="compositionally biased region" description="Polar residues" evidence="1">
    <location>
        <begin position="566"/>
        <end position="575"/>
    </location>
</feature>
<comment type="caution">
    <text evidence="2">The sequence shown here is derived from an EMBL/GenBank/DDBJ whole genome shotgun (WGS) entry which is preliminary data.</text>
</comment>
<feature type="compositionally biased region" description="Low complexity" evidence="1">
    <location>
        <begin position="807"/>
        <end position="821"/>
    </location>
</feature>
<name>A0A9P5TCF4_9AGAM</name>
<keyword evidence="3" id="KW-1185">Reference proteome</keyword>
<feature type="compositionally biased region" description="Low complexity" evidence="1">
    <location>
        <begin position="241"/>
        <end position="261"/>
    </location>
</feature>
<evidence type="ECO:0000313" key="2">
    <source>
        <dbReference type="EMBL" id="KAF8484488.1"/>
    </source>
</evidence>
<feature type="compositionally biased region" description="Low complexity" evidence="1">
    <location>
        <begin position="164"/>
        <end position="188"/>
    </location>
</feature>
<feature type="compositionally biased region" description="Low complexity" evidence="1">
    <location>
        <begin position="299"/>
        <end position="313"/>
    </location>
</feature>
<reference evidence="2" key="1">
    <citation type="submission" date="2019-10" db="EMBL/GenBank/DDBJ databases">
        <authorList>
            <consortium name="DOE Joint Genome Institute"/>
            <person name="Kuo A."/>
            <person name="Miyauchi S."/>
            <person name="Kiss E."/>
            <person name="Drula E."/>
            <person name="Kohler A."/>
            <person name="Sanchez-Garcia M."/>
            <person name="Andreopoulos B."/>
            <person name="Barry K.W."/>
            <person name="Bonito G."/>
            <person name="Buee M."/>
            <person name="Carver A."/>
            <person name="Chen C."/>
            <person name="Cichocki N."/>
            <person name="Clum A."/>
            <person name="Culley D."/>
            <person name="Crous P.W."/>
            <person name="Fauchery L."/>
            <person name="Girlanda M."/>
            <person name="Hayes R."/>
            <person name="Keri Z."/>
            <person name="LaButti K."/>
            <person name="Lipzen A."/>
            <person name="Lombard V."/>
            <person name="Magnuson J."/>
            <person name="Maillard F."/>
            <person name="Morin E."/>
            <person name="Murat C."/>
            <person name="Nolan M."/>
            <person name="Ohm R."/>
            <person name="Pangilinan J."/>
            <person name="Pereira M."/>
            <person name="Perotto S."/>
            <person name="Peter M."/>
            <person name="Riley R."/>
            <person name="Sitrit Y."/>
            <person name="Stielow B."/>
            <person name="Szollosi G."/>
            <person name="Zifcakova L."/>
            <person name="Stursova M."/>
            <person name="Spatafora J.W."/>
            <person name="Tedersoo L."/>
            <person name="Vaario L.-M."/>
            <person name="Yamada A."/>
            <person name="Yan M."/>
            <person name="Wang P."/>
            <person name="Xu J."/>
            <person name="Bruns T."/>
            <person name="Baldrian P."/>
            <person name="Vilgalys R."/>
            <person name="Henrissat B."/>
            <person name="Grigoriev I.V."/>
            <person name="Hibbett D."/>
            <person name="Nagy L.G."/>
            <person name="Martin F.M."/>
        </authorList>
    </citation>
    <scope>NUCLEOTIDE SEQUENCE</scope>
    <source>
        <strain evidence="2">Prilba</strain>
    </source>
</reference>
<feature type="compositionally biased region" description="Basic and acidic residues" evidence="1">
    <location>
        <begin position="438"/>
        <end position="448"/>
    </location>
</feature>
<organism evidence="2 3">
    <name type="scientific">Russula ochroleuca</name>
    <dbReference type="NCBI Taxonomy" id="152965"/>
    <lineage>
        <taxon>Eukaryota</taxon>
        <taxon>Fungi</taxon>
        <taxon>Dikarya</taxon>
        <taxon>Basidiomycota</taxon>
        <taxon>Agaricomycotina</taxon>
        <taxon>Agaricomycetes</taxon>
        <taxon>Russulales</taxon>
        <taxon>Russulaceae</taxon>
        <taxon>Russula</taxon>
    </lineage>
</organism>
<feature type="region of interest" description="Disordered" evidence="1">
    <location>
        <begin position="1"/>
        <end position="127"/>
    </location>
</feature>
<protein>
    <submittedName>
        <fullName evidence="2">Uncharacterized protein</fullName>
    </submittedName>
</protein>
<proteinExistence type="predicted"/>
<feature type="region of interest" description="Disordered" evidence="1">
    <location>
        <begin position="632"/>
        <end position="669"/>
    </location>
</feature>
<feature type="region of interest" description="Disordered" evidence="1">
    <location>
        <begin position="160"/>
        <end position="588"/>
    </location>
</feature>
<feature type="compositionally biased region" description="Polar residues" evidence="1">
    <location>
        <begin position="42"/>
        <end position="51"/>
    </location>
</feature>
<dbReference type="AlphaFoldDB" id="A0A9P5TCF4"/>
<dbReference type="OrthoDB" id="2413468at2759"/>
<reference evidence="2" key="2">
    <citation type="journal article" date="2020" name="Nat. Commun.">
        <title>Large-scale genome sequencing of mycorrhizal fungi provides insights into the early evolution of symbiotic traits.</title>
        <authorList>
            <person name="Miyauchi S."/>
            <person name="Kiss E."/>
            <person name="Kuo A."/>
            <person name="Drula E."/>
            <person name="Kohler A."/>
            <person name="Sanchez-Garcia M."/>
            <person name="Morin E."/>
            <person name="Andreopoulos B."/>
            <person name="Barry K.W."/>
            <person name="Bonito G."/>
            <person name="Buee M."/>
            <person name="Carver A."/>
            <person name="Chen C."/>
            <person name="Cichocki N."/>
            <person name="Clum A."/>
            <person name="Culley D."/>
            <person name="Crous P.W."/>
            <person name="Fauchery L."/>
            <person name="Girlanda M."/>
            <person name="Hayes R.D."/>
            <person name="Keri Z."/>
            <person name="LaButti K."/>
            <person name="Lipzen A."/>
            <person name="Lombard V."/>
            <person name="Magnuson J."/>
            <person name="Maillard F."/>
            <person name="Murat C."/>
            <person name="Nolan M."/>
            <person name="Ohm R.A."/>
            <person name="Pangilinan J."/>
            <person name="Pereira M.F."/>
            <person name="Perotto S."/>
            <person name="Peter M."/>
            <person name="Pfister S."/>
            <person name="Riley R."/>
            <person name="Sitrit Y."/>
            <person name="Stielow J.B."/>
            <person name="Szollosi G."/>
            <person name="Zifcakova L."/>
            <person name="Stursova M."/>
            <person name="Spatafora J.W."/>
            <person name="Tedersoo L."/>
            <person name="Vaario L.M."/>
            <person name="Yamada A."/>
            <person name="Yan M."/>
            <person name="Wang P."/>
            <person name="Xu J."/>
            <person name="Bruns T."/>
            <person name="Baldrian P."/>
            <person name="Vilgalys R."/>
            <person name="Dunand C."/>
            <person name="Henrissat B."/>
            <person name="Grigoriev I.V."/>
            <person name="Hibbett D."/>
            <person name="Nagy L.G."/>
            <person name="Martin F.M."/>
        </authorList>
    </citation>
    <scope>NUCLEOTIDE SEQUENCE</scope>
    <source>
        <strain evidence="2">Prilba</strain>
    </source>
</reference>
<feature type="compositionally biased region" description="Low complexity" evidence="1">
    <location>
        <begin position="390"/>
        <end position="402"/>
    </location>
</feature>